<protein>
    <submittedName>
        <fullName evidence="2">Uncharacterized protein</fullName>
    </submittedName>
</protein>
<evidence type="ECO:0000313" key="3">
    <source>
        <dbReference type="Proteomes" id="UP000292564"/>
    </source>
</evidence>
<evidence type="ECO:0000256" key="1">
    <source>
        <dbReference type="SAM" id="Phobius"/>
    </source>
</evidence>
<feature type="transmembrane region" description="Helical" evidence="1">
    <location>
        <begin position="197"/>
        <end position="220"/>
    </location>
</feature>
<sequence>MNGDEYRAVLRRLTALDATAAAHRAEAVAWHEGRVAAADDAVRAADDAVREAAGAVRAAQRDLEEVDARAAGLWSDFVHRVGPAAERFGRTVPQPAVPRQRGELTTDDYLREVAAKIAYTPPARPLTGATTTVFAMFGVVGGLLGVAAHQLLRWAGTAAGGDWAAGLPVVALIALVLSPVVAVFAAKRVADRRGAELNAAAITTVLVSGLVTAGLLVAALGGG</sequence>
<keyword evidence="1" id="KW-0812">Transmembrane</keyword>
<keyword evidence="3" id="KW-1185">Reference proteome</keyword>
<dbReference type="AlphaFoldDB" id="A0A4V2G6G1"/>
<dbReference type="Proteomes" id="UP000292564">
    <property type="component" value="Unassembled WGS sequence"/>
</dbReference>
<proteinExistence type="predicted"/>
<evidence type="ECO:0000313" key="2">
    <source>
        <dbReference type="EMBL" id="RZU48576.1"/>
    </source>
</evidence>
<gene>
    <name evidence="2" type="ORF">EV385_0293</name>
</gene>
<keyword evidence="1" id="KW-1133">Transmembrane helix</keyword>
<feature type="transmembrane region" description="Helical" evidence="1">
    <location>
        <begin position="164"/>
        <end position="185"/>
    </location>
</feature>
<name>A0A4V2G6G1_9ACTN</name>
<keyword evidence="1" id="KW-0472">Membrane</keyword>
<feature type="transmembrane region" description="Helical" evidence="1">
    <location>
        <begin position="133"/>
        <end position="152"/>
    </location>
</feature>
<dbReference type="EMBL" id="SHKY01000001">
    <property type="protein sequence ID" value="RZU48576.1"/>
    <property type="molecule type" value="Genomic_DNA"/>
</dbReference>
<organism evidence="2 3">
    <name type="scientific">Krasilnikovia cinnamomea</name>
    <dbReference type="NCBI Taxonomy" id="349313"/>
    <lineage>
        <taxon>Bacteria</taxon>
        <taxon>Bacillati</taxon>
        <taxon>Actinomycetota</taxon>
        <taxon>Actinomycetes</taxon>
        <taxon>Micromonosporales</taxon>
        <taxon>Micromonosporaceae</taxon>
        <taxon>Krasilnikovia</taxon>
    </lineage>
</organism>
<reference evidence="2 3" key="1">
    <citation type="submission" date="2019-02" db="EMBL/GenBank/DDBJ databases">
        <title>Sequencing the genomes of 1000 actinobacteria strains.</title>
        <authorList>
            <person name="Klenk H.-P."/>
        </authorList>
    </citation>
    <scope>NUCLEOTIDE SEQUENCE [LARGE SCALE GENOMIC DNA]</scope>
    <source>
        <strain evidence="2 3">DSM 45162</strain>
    </source>
</reference>
<accession>A0A4V2G6G1</accession>
<comment type="caution">
    <text evidence="2">The sequence shown here is derived from an EMBL/GenBank/DDBJ whole genome shotgun (WGS) entry which is preliminary data.</text>
</comment>